<dbReference type="InterPro" id="IPR003594">
    <property type="entry name" value="HATPase_dom"/>
</dbReference>
<keyword evidence="1 2" id="KW-0597">Phosphoprotein</keyword>
<evidence type="ECO:0000313" key="7">
    <source>
        <dbReference type="EMBL" id="CAD8194426.1"/>
    </source>
</evidence>
<dbReference type="SMART" id="SM00448">
    <property type="entry name" value="REC"/>
    <property type="match status" value="1"/>
</dbReference>
<dbReference type="Pfam" id="PF00072">
    <property type="entry name" value="Response_reg"/>
    <property type="match status" value="1"/>
</dbReference>
<gene>
    <name evidence="7" type="ORF">POCTA_138.1.T1060229</name>
</gene>
<evidence type="ECO:0000259" key="5">
    <source>
        <dbReference type="PROSITE" id="PS50109"/>
    </source>
</evidence>
<keyword evidence="3" id="KW-1133">Transmembrane helix</keyword>
<evidence type="ECO:0000313" key="8">
    <source>
        <dbReference type="Proteomes" id="UP000683925"/>
    </source>
</evidence>
<feature type="transmembrane region" description="Helical" evidence="3">
    <location>
        <begin position="544"/>
        <end position="562"/>
    </location>
</feature>
<feature type="transmembrane region" description="Helical" evidence="3">
    <location>
        <begin position="592"/>
        <end position="607"/>
    </location>
</feature>
<evidence type="ECO:0000259" key="4">
    <source>
        <dbReference type="PROSITE" id="PS50011"/>
    </source>
</evidence>
<dbReference type="PROSITE" id="PS50109">
    <property type="entry name" value="HIS_KIN"/>
    <property type="match status" value="1"/>
</dbReference>
<dbReference type="SMART" id="SM00387">
    <property type="entry name" value="HATPase_c"/>
    <property type="match status" value="1"/>
</dbReference>
<feature type="domain" description="Histidine kinase" evidence="5">
    <location>
        <begin position="842"/>
        <end position="1062"/>
    </location>
</feature>
<dbReference type="PANTHER" id="PTHR43719">
    <property type="entry name" value="TWO-COMPONENT HISTIDINE KINASE"/>
    <property type="match status" value="1"/>
</dbReference>
<comment type="caution">
    <text evidence="7">The sequence shown here is derived from an EMBL/GenBank/DDBJ whole genome shotgun (WGS) entry which is preliminary data.</text>
</comment>
<dbReference type="InterPro" id="IPR050956">
    <property type="entry name" value="2C_system_His_kinase"/>
</dbReference>
<evidence type="ECO:0000259" key="6">
    <source>
        <dbReference type="PROSITE" id="PS50110"/>
    </source>
</evidence>
<keyword evidence="3" id="KW-0472">Membrane</keyword>
<dbReference type="PROSITE" id="PS50110">
    <property type="entry name" value="RESPONSE_REGULATORY"/>
    <property type="match status" value="1"/>
</dbReference>
<sequence length="1321" mass="154854">MKQTKKRVSYIKNQKPTNIEWILNLLDQIPKYQLQQSNMKKISAAQLSKLQDCDQLLKSSLYTFDNKINKFTQMQFTLYPNMLIGDNQEYLVLSSCIMNKKIIQYKEFTAQGVQLLNSQGNLFLFYESYVQQLNWEKQLKRFSKLQNFSNKYTIQEKLSIQNHYACVKNKNNRVYTVQLIRLSSLSEQLYEALMNEINILMCFKQNGLHQFHALFEDGDILYILYDYWVGDTLYKLLQQGFKLTASQIAQIIFQIIKVVRFLHQNNLYHGAILPTNIVLHRATGPQNQQGQQLKITLFNFAYRDANQYNLTWLNKRVPKQWIPPEFNNLQIKPEFQNIDGYQIGVLLYYLTFHTNVNKSQQSFIKSLDNFKVDYQWLKSIKQEQQQEYSFSLIELLCGLLDPDFQNRITLNNALAHQWLTNQRQKQNGQNEKPKILPSLRTILELREQSSCEILSSRLGKEDQLHVTSSSEDDIENFKRKQQNTILLKYTQFDSLKASFQKQINYRLMSRESILIKYLYIFDQQSLNYNKQINFNKICYVKSCYVLWLLIIELLILIVFLLLSLCKAKIKYCMLFSPIMIISLNIIQILENFNQYSFITFVLPIVIYQQNDKEIFMKRYFLLIKLLHLLLLMLYYSLQDIQNGQPVIQFLIVTLLLLAKNQNPEREPKATQNNTTIIEETCNFKLHLEHDKINDTTNGIVGVIVLNEQFETIYQNKKSSHLIKDKSINDLIMQSPTLIDKQTKQLLQEQCNIKLQSIQDFRDSMTLTTLKELLDSIKLNLTLPHQLDVYVLQGFEEFYFQILIVKESDDKTIYNMLFQSMSDYTYFIKKKHQQTTMKQLFKSFSHELNTSLNYILALAQVAQCHENVPKIVSEKYFLPILHCGRIMHSFISDIMDYNLILSKQFNVEVSNFNIPQLISEVVDLFKYQINQKHLKIQFQNNLLNYDLVSDRNRIRQILINLVSNAQKFTFSGQIKIQVGAVINNKQLCVIFHVIDTGIGMKQEEIERLHQLLSSGIPQSARISQNTVGFGLGLYISNKIAEVLSQTRYEKGGGLRFESKYQQGFHAWFMARNQSFSPVYQQSNPTPIVRIRKKIQIDTMESQISRVNALPMRQKFSQILGIKDVKSERGLSKELSLKLCKPPSKIARELFLAAITSERKIESFSINQETNDQEFENRIKHLNENFTNTQKCNCPQILIVDDEQINIMALSMMLDQMGYASDSVFNGEECVNLIFSNQKKTKCNKCRTQQYRMIFMDINMPILDGIQTTIRIKSKYANIIVIACTAFSDTETRNTCYKSGMSYHIQKPVKKDQLIEILSYYLN</sequence>
<dbReference type="Pfam" id="PF02518">
    <property type="entry name" value="HATPase_c"/>
    <property type="match status" value="1"/>
</dbReference>
<dbReference type="OrthoDB" id="315493at2759"/>
<dbReference type="SMART" id="SM00220">
    <property type="entry name" value="S_TKc"/>
    <property type="match status" value="1"/>
</dbReference>
<protein>
    <recommendedName>
        <fullName evidence="9">Histidine kinase</fullName>
    </recommendedName>
</protein>
<dbReference type="GO" id="GO:0004672">
    <property type="term" value="F:protein kinase activity"/>
    <property type="evidence" value="ECO:0007669"/>
    <property type="project" value="InterPro"/>
</dbReference>
<dbReference type="GO" id="GO:0005524">
    <property type="term" value="F:ATP binding"/>
    <property type="evidence" value="ECO:0007669"/>
    <property type="project" value="InterPro"/>
</dbReference>
<dbReference type="InterPro" id="IPR005467">
    <property type="entry name" value="His_kinase_dom"/>
</dbReference>
<feature type="transmembrane region" description="Helical" evidence="3">
    <location>
        <begin position="619"/>
        <end position="637"/>
    </location>
</feature>
<evidence type="ECO:0000256" key="2">
    <source>
        <dbReference type="PROSITE-ProRule" id="PRU00169"/>
    </source>
</evidence>
<dbReference type="GO" id="GO:0000160">
    <property type="term" value="P:phosphorelay signal transduction system"/>
    <property type="evidence" value="ECO:0007669"/>
    <property type="project" value="InterPro"/>
</dbReference>
<proteinExistence type="predicted"/>
<evidence type="ECO:0000256" key="1">
    <source>
        <dbReference type="ARBA" id="ARBA00022553"/>
    </source>
</evidence>
<feature type="modified residue" description="4-aspartylphosphate" evidence="2">
    <location>
        <position position="1255"/>
    </location>
</feature>
<reference evidence="7" key="1">
    <citation type="submission" date="2021-01" db="EMBL/GenBank/DDBJ databases">
        <authorList>
            <consortium name="Genoscope - CEA"/>
            <person name="William W."/>
        </authorList>
    </citation>
    <scope>NUCLEOTIDE SEQUENCE</scope>
</reference>
<dbReference type="InterPro" id="IPR000719">
    <property type="entry name" value="Prot_kinase_dom"/>
</dbReference>
<accession>A0A8S1X6V3</accession>
<dbReference type="EMBL" id="CAJJDP010000106">
    <property type="protein sequence ID" value="CAD8194426.1"/>
    <property type="molecule type" value="Genomic_DNA"/>
</dbReference>
<name>A0A8S1X6V3_PAROT</name>
<evidence type="ECO:0008006" key="9">
    <source>
        <dbReference type="Google" id="ProtNLM"/>
    </source>
</evidence>
<dbReference type="PROSITE" id="PS50011">
    <property type="entry name" value="PROTEIN_KINASE_DOM"/>
    <property type="match status" value="1"/>
</dbReference>
<dbReference type="CDD" id="cd17546">
    <property type="entry name" value="REC_hyHK_CKI1_RcsC-like"/>
    <property type="match status" value="1"/>
</dbReference>
<keyword evidence="3" id="KW-0812">Transmembrane</keyword>
<evidence type="ECO:0000256" key="3">
    <source>
        <dbReference type="SAM" id="Phobius"/>
    </source>
</evidence>
<dbReference type="Proteomes" id="UP000683925">
    <property type="component" value="Unassembled WGS sequence"/>
</dbReference>
<feature type="domain" description="Protein kinase" evidence="4">
    <location>
        <begin position="152"/>
        <end position="419"/>
    </location>
</feature>
<dbReference type="Pfam" id="PF00069">
    <property type="entry name" value="Pkinase"/>
    <property type="match status" value="1"/>
</dbReference>
<dbReference type="PANTHER" id="PTHR43719:SF28">
    <property type="entry name" value="PEROXIDE STRESS-ACTIVATED HISTIDINE KINASE MAK1-RELATED"/>
    <property type="match status" value="1"/>
</dbReference>
<keyword evidence="8" id="KW-1185">Reference proteome</keyword>
<organism evidence="7 8">
    <name type="scientific">Paramecium octaurelia</name>
    <dbReference type="NCBI Taxonomy" id="43137"/>
    <lineage>
        <taxon>Eukaryota</taxon>
        <taxon>Sar</taxon>
        <taxon>Alveolata</taxon>
        <taxon>Ciliophora</taxon>
        <taxon>Intramacronucleata</taxon>
        <taxon>Oligohymenophorea</taxon>
        <taxon>Peniculida</taxon>
        <taxon>Parameciidae</taxon>
        <taxon>Paramecium</taxon>
    </lineage>
</organism>
<dbReference type="InterPro" id="IPR001789">
    <property type="entry name" value="Sig_transdc_resp-reg_receiver"/>
</dbReference>
<feature type="domain" description="Response regulatory" evidence="6">
    <location>
        <begin position="1194"/>
        <end position="1320"/>
    </location>
</feature>